<accession>A0ACC1R2A3</accession>
<name>A0ACC1R2A3_9HYPO</name>
<dbReference type="EMBL" id="JANAKD010000166">
    <property type="protein sequence ID" value="KAJ3496726.1"/>
    <property type="molecule type" value="Genomic_DNA"/>
</dbReference>
<evidence type="ECO:0000313" key="2">
    <source>
        <dbReference type="Proteomes" id="UP001148737"/>
    </source>
</evidence>
<evidence type="ECO:0000313" key="1">
    <source>
        <dbReference type="EMBL" id="KAJ3496726.1"/>
    </source>
</evidence>
<reference evidence="1" key="1">
    <citation type="submission" date="2022-07" db="EMBL/GenBank/DDBJ databases">
        <title>Genome Sequence of Lecanicillium saksenae.</title>
        <authorList>
            <person name="Buettner E."/>
        </authorList>
    </citation>
    <scope>NUCLEOTIDE SEQUENCE</scope>
    <source>
        <strain evidence="1">VT-O1</strain>
    </source>
</reference>
<protein>
    <submittedName>
        <fullName evidence="1">Uncharacterized protein</fullName>
    </submittedName>
</protein>
<gene>
    <name evidence="1" type="ORF">NLG97_g2442</name>
</gene>
<dbReference type="Proteomes" id="UP001148737">
    <property type="component" value="Unassembled WGS sequence"/>
</dbReference>
<organism evidence="1 2">
    <name type="scientific">Lecanicillium saksenae</name>
    <dbReference type="NCBI Taxonomy" id="468837"/>
    <lineage>
        <taxon>Eukaryota</taxon>
        <taxon>Fungi</taxon>
        <taxon>Dikarya</taxon>
        <taxon>Ascomycota</taxon>
        <taxon>Pezizomycotina</taxon>
        <taxon>Sordariomycetes</taxon>
        <taxon>Hypocreomycetidae</taxon>
        <taxon>Hypocreales</taxon>
        <taxon>Cordycipitaceae</taxon>
        <taxon>Lecanicillium</taxon>
    </lineage>
</organism>
<proteinExistence type="predicted"/>
<keyword evidence="2" id="KW-1185">Reference proteome</keyword>
<sequence length="124" mass="12960">MAFLTRAAGAAATHTVIAIIYLGAFSRFTHGAYTPAFYEYQRGSRAGQCVDADDSRRRHGAGDAGAGARNSIVRLVLLRGGQVMGLGLRLREGKDSGADAVLLLATVVALATSVIGDVRAARKQ</sequence>
<comment type="caution">
    <text evidence="1">The sequence shown here is derived from an EMBL/GenBank/DDBJ whole genome shotgun (WGS) entry which is preliminary data.</text>
</comment>